<gene>
    <name evidence="1" type="ORF">FPZ52_04375</name>
</gene>
<sequence length="100" mass="11364">MRHLSRPRLLVRAARYAADDYSRSRDLKRILRGPVPLRPASALHKLVEQEQMLHEAKTIQHASYSAIRHVETLAALIGEHRLYAATHSQPQPSRPSLSLV</sequence>
<organism evidence="1 2">
    <name type="scientific">Qingshengfaniella alkalisoli</name>
    <dbReference type="NCBI Taxonomy" id="2599296"/>
    <lineage>
        <taxon>Bacteria</taxon>
        <taxon>Pseudomonadati</taxon>
        <taxon>Pseudomonadota</taxon>
        <taxon>Alphaproteobacteria</taxon>
        <taxon>Rhodobacterales</taxon>
        <taxon>Paracoccaceae</taxon>
        <taxon>Qingshengfaniella</taxon>
    </lineage>
</organism>
<dbReference type="EMBL" id="CP042261">
    <property type="protein sequence ID" value="QDY70235.1"/>
    <property type="molecule type" value="Genomic_DNA"/>
</dbReference>
<dbReference type="OrthoDB" id="7875218at2"/>
<dbReference type="Pfam" id="PF20083">
    <property type="entry name" value="DUF6477"/>
    <property type="match status" value="1"/>
</dbReference>
<name>A0A5B8I8D4_9RHOB</name>
<dbReference type="Proteomes" id="UP000318483">
    <property type="component" value="Chromosome"/>
</dbReference>
<reference evidence="1 2" key="1">
    <citation type="submission" date="2019-07" db="EMBL/GenBank/DDBJ databases">
        <title>Litoreibacter alkalisoli sp. nov., isolated from saline-alkaline soil.</title>
        <authorList>
            <person name="Wang S."/>
            <person name="Xu L."/>
            <person name="Xing Y.-T."/>
            <person name="Sun J.-Q."/>
        </authorList>
    </citation>
    <scope>NUCLEOTIDE SEQUENCE [LARGE SCALE GENOMIC DNA]</scope>
    <source>
        <strain evidence="1 2">LN3S51</strain>
    </source>
</reference>
<evidence type="ECO:0000313" key="1">
    <source>
        <dbReference type="EMBL" id="QDY70235.1"/>
    </source>
</evidence>
<dbReference type="InterPro" id="IPR045516">
    <property type="entry name" value="DUF6477"/>
</dbReference>
<evidence type="ECO:0000313" key="2">
    <source>
        <dbReference type="Proteomes" id="UP000318483"/>
    </source>
</evidence>
<dbReference type="KEGG" id="lit:FPZ52_04375"/>
<protein>
    <submittedName>
        <fullName evidence="1">Uncharacterized protein</fullName>
    </submittedName>
</protein>
<keyword evidence="2" id="KW-1185">Reference proteome</keyword>
<proteinExistence type="predicted"/>
<accession>A0A5B8I8D4</accession>
<dbReference type="AlphaFoldDB" id="A0A5B8I8D4"/>